<organism evidence="1 2">
    <name type="scientific">Pleurodeles waltl</name>
    <name type="common">Iberian ribbed newt</name>
    <dbReference type="NCBI Taxonomy" id="8319"/>
    <lineage>
        <taxon>Eukaryota</taxon>
        <taxon>Metazoa</taxon>
        <taxon>Chordata</taxon>
        <taxon>Craniata</taxon>
        <taxon>Vertebrata</taxon>
        <taxon>Euteleostomi</taxon>
        <taxon>Amphibia</taxon>
        <taxon>Batrachia</taxon>
        <taxon>Caudata</taxon>
        <taxon>Salamandroidea</taxon>
        <taxon>Salamandridae</taxon>
        <taxon>Pleurodelinae</taxon>
        <taxon>Pleurodeles</taxon>
    </lineage>
</organism>
<proteinExistence type="predicted"/>
<evidence type="ECO:0000313" key="2">
    <source>
        <dbReference type="Proteomes" id="UP001066276"/>
    </source>
</evidence>
<dbReference type="EMBL" id="JANPWB010000012">
    <property type="protein sequence ID" value="KAJ1120173.1"/>
    <property type="molecule type" value="Genomic_DNA"/>
</dbReference>
<comment type="caution">
    <text evidence="1">The sequence shown here is derived from an EMBL/GenBank/DDBJ whole genome shotgun (WGS) entry which is preliminary data.</text>
</comment>
<keyword evidence="2" id="KW-1185">Reference proteome</keyword>
<name>A0AAV7NVR3_PLEWA</name>
<protein>
    <submittedName>
        <fullName evidence="1">Uncharacterized protein</fullName>
    </submittedName>
</protein>
<accession>A0AAV7NVR3</accession>
<gene>
    <name evidence="1" type="ORF">NDU88_008348</name>
</gene>
<evidence type="ECO:0000313" key="1">
    <source>
        <dbReference type="EMBL" id="KAJ1120173.1"/>
    </source>
</evidence>
<sequence>MAACRCMCVLEVCRLGGMAGGSVNAEIAVQFIIALVRIHLGKVVYTHPWTVASMFRGVGDLITATQSILEQMAW</sequence>
<dbReference type="AlphaFoldDB" id="A0AAV7NVR3"/>
<reference evidence="1" key="1">
    <citation type="journal article" date="2022" name="bioRxiv">
        <title>Sequencing and chromosome-scale assembly of the giantPleurodeles waltlgenome.</title>
        <authorList>
            <person name="Brown T."/>
            <person name="Elewa A."/>
            <person name="Iarovenko S."/>
            <person name="Subramanian E."/>
            <person name="Araus A.J."/>
            <person name="Petzold A."/>
            <person name="Susuki M."/>
            <person name="Suzuki K.-i.T."/>
            <person name="Hayashi T."/>
            <person name="Toyoda A."/>
            <person name="Oliveira C."/>
            <person name="Osipova E."/>
            <person name="Leigh N.D."/>
            <person name="Simon A."/>
            <person name="Yun M.H."/>
        </authorList>
    </citation>
    <scope>NUCLEOTIDE SEQUENCE</scope>
    <source>
        <strain evidence="1">20211129_DDA</strain>
        <tissue evidence="1">Liver</tissue>
    </source>
</reference>
<dbReference type="Proteomes" id="UP001066276">
    <property type="component" value="Chromosome 8"/>
</dbReference>